<feature type="compositionally biased region" description="Polar residues" evidence="1">
    <location>
        <begin position="937"/>
        <end position="956"/>
    </location>
</feature>
<proteinExistence type="predicted"/>
<name>A0A061H602_9BASI</name>
<sequence>MDPFATYAHVATPQQFWAELDELLDQPSAATGTVALSEDQKRDHAAAVLQSFLALCDHCWDQNLSSAYNQDYAIQRLFDSAVLRDDADAPSPSASLPMRHYLVEKAVKIVQTATSIPVILLSYEIVLQYGESYPETYKVLQASATSVSFAGIRAFLHRLVHQIWAGSYAAQAEAKIGPSHDDGPVGWPGADWSDERDGDGRPQPQLSTAVMRGKVGPAASTSASKLLAQQISLRDKAVQMLYEVCRVQKLEPSHLKAFDERFIHHLFDLVEDTRLHHDERFNYQLIKLIASINEQYMVSGIAIAAAAVAPLSGPGPNAAADAGGGSAPPTGMRPVNLVIDVLKSRLNASKTFGENLIFMLNRASSSNKEDLCMQLLVLKLLYLLFTTKETACYFYTNDLKVLVDIFIRELADLPDESESLRHTYLRVLHPLLTNTQLCTYPYKRPQIRRLLVGLISHGHFKDVSATTRRLVERCLRAEWCVELDNLDGTSSIATVAPIGGGETKEKKMETGVTTEGLPMLSTKIEATKADDATAVKIAHARDESEPQLPRDSSSVTSPVSPEDPNPPASSARSASLAVPGQIRSRSKRVLSLSHPKPSLDSTDDAGMQRLHPEASRRVVSAKSAPPTPPRIDSPDFAGDDDDGSEAMSASSSWHAHMADVPSRGGKRTLSSSSSNPAAGDTAPSTHHPYLHHSSVETIGHPPRIGSPLSSDATSELLRASLGQRMDEDAGSVPLTHAAHADARSSIGRGLPSLHIRTASNGDREGSDLTVRNGESLASSNARRRTDSRSSSMEQSDGSQSHTGSPHLASSPASLGPPQRRRPPEPPSSSGAATDQQARRALQPSSSDPSAMVGRAASPALGAASGRGHHSYEPQRASSDGLDEHDGAASRFLSPPHEATLMSSTSSSASSASTQHQHRRRPPPPPPDRAMKPGVRSFTATPSRNGTPDSVSSSSQADYGRSREGETGDERRDYPTPAQRERVQHLRVATEPGPSSRGGARLGREEEADLDDELLQERHNQLVRQMAAARIA</sequence>
<dbReference type="GO" id="GO:0051666">
    <property type="term" value="P:actin cortical patch localization"/>
    <property type="evidence" value="ECO:0007669"/>
    <property type="project" value="TreeGrafter"/>
</dbReference>
<evidence type="ECO:0000313" key="3">
    <source>
        <dbReference type="EMBL" id="EPQ28362.1"/>
    </source>
</evidence>
<dbReference type="PANTHER" id="PTHR13357">
    <property type="entry name" value="SH3 ADAPTER PROTEIN SPIN90 NCK INTERACTING PROTEIN WITH SH3 DOMAIN"/>
    <property type="match status" value="1"/>
</dbReference>
<dbReference type="AlphaFoldDB" id="A0A061H602"/>
<organism evidence="3 4">
    <name type="scientific">Pseudozyma flocculosa PF-1</name>
    <dbReference type="NCBI Taxonomy" id="1277687"/>
    <lineage>
        <taxon>Eukaryota</taxon>
        <taxon>Fungi</taxon>
        <taxon>Dikarya</taxon>
        <taxon>Basidiomycota</taxon>
        <taxon>Ustilaginomycotina</taxon>
        <taxon>Ustilaginomycetes</taxon>
        <taxon>Ustilaginales</taxon>
        <taxon>Ustilaginaceae</taxon>
        <taxon>Pseudozyma</taxon>
    </lineage>
</organism>
<dbReference type="InterPro" id="IPR018556">
    <property type="entry name" value="SPIN90/Ldb17_LRD"/>
</dbReference>
<evidence type="ECO:0000259" key="2">
    <source>
        <dbReference type="Pfam" id="PF09431"/>
    </source>
</evidence>
<dbReference type="HOGENOM" id="CLU_324680_0_0_1"/>
<feature type="compositionally biased region" description="Polar residues" evidence="1">
    <location>
        <begin position="550"/>
        <end position="559"/>
    </location>
</feature>
<feature type="compositionally biased region" description="Low complexity" evidence="1">
    <location>
        <begin position="788"/>
        <end position="800"/>
    </location>
</feature>
<feature type="compositionally biased region" description="Low complexity" evidence="1">
    <location>
        <begin position="902"/>
        <end position="913"/>
    </location>
</feature>
<dbReference type="InterPro" id="IPR030125">
    <property type="entry name" value="SPIN90/Ldb17"/>
</dbReference>
<dbReference type="GO" id="GO:0071933">
    <property type="term" value="F:Arp2/3 complex binding"/>
    <property type="evidence" value="ECO:0007669"/>
    <property type="project" value="TreeGrafter"/>
</dbReference>
<feature type="compositionally biased region" description="Low complexity" evidence="1">
    <location>
        <begin position="645"/>
        <end position="659"/>
    </location>
</feature>
<dbReference type="KEGG" id="pfp:PFL1_04189"/>
<dbReference type="eggNOG" id="KOG4035">
    <property type="taxonomic scope" value="Eukaryota"/>
</dbReference>
<protein>
    <recommendedName>
        <fullName evidence="2">SPIN90/Ldb17 leucine-rich domain-containing protein</fullName>
    </recommendedName>
</protein>
<dbReference type="Proteomes" id="UP000053664">
    <property type="component" value="Unassembled WGS sequence"/>
</dbReference>
<dbReference type="PANTHER" id="PTHR13357:SF1">
    <property type="entry name" value="NCK-INTERACTING PROTEIN WITH SH3 DOMAIN"/>
    <property type="match status" value="1"/>
</dbReference>
<gene>
    <name evidence="3" type="ORF">PFL1_04189</name>
</gene>
<accession>A0A061H602</accession>
<dbReference type="GeneID" id="19318295"/>
<dbReference type="EMBL" id="KE361635">
    <property type="protein sequence ID" value="EPQ28362.1"/>
    <property type="molecule type" value="Genomic_DNA"/>
</dbReference>
<feature type="region of interest" description="Disordered" evidence="1">
    <location>
        <begin position="175"/>
        <end position="206"/>
    </location>
</feature>
<feature type="compositionally biased region" description="Basic and acidic residues" evidence="1">
    <location>
        <begin position="959"/>
        <end position="983"/>
    </location>
</feature>
<evidence type="ECO:0000256" key="1">
    <source>
        <dbReference type="SAM" id="MobiDB-lite"/>
    </source>
</evidence>
<evidence type="ECO:0000313" key="4">
    <source>
        <dbReference type="Proteomes" id="UP000053664"/>
    </source>
</evidence>
<dbReference type="Pfam" id="PF09431">
    <property type="entry name" value="SPIN90_LRD"/>
    <property type="match status" value="1"/>
</dbReference>
<dbReference type="GO" id="GO:0006897">
    <property type="term" value="P:endocytosis"/>
    <property type="evidence" value="ECO:0007669"/>
    <property type="project" value="TreeGrafter"/>
</dbReference>
<feature type="region of interest" description="Disordered" evidence="1">
    <location>
        <begin position="539"/>
        <end position="1007"/>
    </location>
</feature>
<dbReference type="GO" id="GO:0030479">
    <property type="term" value="C:actin cortical patch"/>
    <property type="evidence" value="ECO:0007669"/>
    <property type="project" value="TreeGrafter"/>
</dbReference>
<feature type="compositionally biased region" description="Low complexity" evidence="1">
    <location>
        <begin position="568"/>
        <end position="579"/>
    </location>
</feature>
<dbReference type="OrthoDB" id="445362at2759"/>
<feature type="domain" description="SPIN90/Ldb17 leucine-rich" evidence="2">
    <location>
        <begin position="278"/>
        <end position="447"/>
    </location>
</feature>
<dbReference type="RefSeq" id="XP_007879903.1">
    <property type="nucleotide sequence ID" value="XM_007881712.1"/>
</dbReference>
<reference evidence="3 4" key="1">
    <citation type="journal article" date="2013" name="Plant Cell">
        <title>The transition from a phytopathogenic smut ancestor to an anamorphic biocontrol agent deciphered by comparative whole-genome analysis.</title>
        <authorList>
            <person name="Lefebvre F."/>
            <person name="Joly D.L."/>
            <person name="Labbe C."/>
            <person name="Teichmann B."/>
            <person name="Linning R."/>
            <person name="Belzile F."/>
            <person name="Bakkeren G."/>
            <person name="Belanger R.R."/>
        </authorList>
    </citation>
    <scope>NUCLEOTIDE SEQUENCE [LARGE SCALE GENOMIC DNA]</scope>
    <source>
        <strain evidence="3 4">PF-1</strain>
    </source>
</reference>
<dbReference type="GO" id="GO:0000147">
    <property type="term" value="P:actin cortical patch assembly"/>
    <property type="evidence" value="ECO:0007669"/>
    <property type="project" value="TreeGrafter"/>
</dbReference>